<reference evidence="1 2" key="1">
    <citation type="submission" date="2016-10" db="EMBL/GenBank/DDBJ databases">
        <authorList>
            <person name="de Groot N.N."/>
        </authorList>
    </citation>
    <scope>NUCLEOTIDE SEQUENCE [LARGE SCALE GENOMIC DNA]</scope>
    <source>
        <strain evidence="1 2">DSM 22274</strain>
    </source>
</reference>
<protein>
    <submittedName>
        <fullName evidence="1">Uncharacterized protein</fullName>
    </submittedName>
</protein>
<dbReference type="Proteomes" id="UP000182725">
    <property type="component" value="Unassembled WGS sequence"/>
</dbReference>
<gene>
    <name evidence="1" type="ORF">SAMN04489740_2735</name>
</gene>
<name>A0A1H5M521_9MICC</name>
<organism evidence="1 2">
    <name type="scientific">Arthrobacter alpinus</name>
    <dbReference type="NCBI Taxonomy" id="656366"/>
    <lineage>
        <taxon>Bacteria</taxon>
        <taxon>Bacillati</taxon>
        <taxon>Actinomycetota</taxon>
        <taxon>Actinomycetes</taxon>
        <taxon>Micrococcales</taxon>
        <taxon>Micrococcaceae</taxon>
        <taxon>Arthrobacter</taxon>
    </lineage>
</organism>
<sequence length="74" mass="8374">MLNYAQLQADVHGMDKKNAVTFLHESHPHKSKSFFDRNYNHLMALDPMGLYRFIGHSDPTANKAIKNVMTGVTA</sequence>
<dbReference type="AlphaFoldDB" id="A0A1H5M521"/>
<evidence type="ECO:0000313" key="1">
    <source>
        <dbReference type="EMBL" id="SEE83877.1"/>
    </source>
</evidence>
<accession>A0A1H5M521</accession>
<evidence type="ECO:0000313" key="2">
    <source>
        <dbReference type="Proteomes" id="UP000182725"/>
    </source>
</evidence>
<dbReference type="RefSeq" id="WP_074712039.1">
    <property type="nucleotide sequence ID" value="NZ_FNTV01000001.1"/>
</dbReference>
<dbReference type="EMBL" id="FNTV01000001">
    <property type="protein sequence ID" value="SEE83877.1"/>
    <property type="molecule type" value="Genomic_DNA"/>
</dbReference>
<proteinExistence type="predicted"/>